<keyword evidence="5" id="KW-0460">Magnesium</keyword>
<evidence type="ECO:0000256" key="6">
    <source>
        <dbReference type="ARBA" id="ARBA00022908"/>
    </source>
</evidence>
<accession>A0A4Y2T6A0</accession>
<evidence type="ECO:0000256" key="5">
    <source>
        <dbReference type="ARBA" id="ARBA00022842"/>
    </source>
</evidence>
<dbReference type="Gene3D" id="3.30.420.10">
    <property type="entry name" value="Ribonuclease H-like superfamily/Ribonuclease H"/>
    <property type="match status" value="1"/>
</dbReference>
<feature type="domain" description="Integrase catalytic" evidence="10">
    <location>
        <begin position="35"/>
        <end position="190"/>
    </location>
</feature>
<keyword evidence="7" id="KW-0695">RNA-directed DNA polymerase</keyword>
<keyword evidence="4" id="KW-0378">Hydrolase</keyword>
<gene>
    <name evidence="11" type="ORF">AVEN_130842_1</name>
</gene>
<dbReference type="InterPro" id="IPR039537">
    <property type="entry name" value="Retrotran_Ty1/copia-like"/>
</dbReference>
<evidence type="ECO:0000256" key="1">
    <source>
        <dbReference type="ARBA" id="ARBA00022722"/>
    </source>
</evidence>
<name>A0A4Y2T6A0_ARAVE</name>
<dbReference type="InterPro" id="IPR012337">
    <property type="entry name" value="RNaseH-like_sf"/>
</dbReference>
<dbReference type="InterPro" id="IPR001584">
    <property type="entry name" value="Integrase_cat-core"/>
</dbReference>
<evidence type="ECO:0000256" key="8">
    <source>
        <dbReference type="ARBA" id="ARBA00022932"/>
    </source>
</evidence>
<proteinExistence type="predicted"/>
<protein>
    <recommendedName>
        <fullName evidence="10">Integrase catalytic domain-containing protein</fullName>
    </recommendedName>
</protein>
<evidence type="ECO:0000259" key="10">
    <source>
        <dbReference type="PROSITE" id="PS50994"/>
    </source>
</evidence>
<dbReference type="PROSITE" id="PS50994">
    <property type="entry name" value="INTEGRASE"/>
    <property type="match status" value="1"/>
</dbReference>
<reference evidence="11 12" key="1">
    <citation type="journal article" date="2019" name="Sci. Rep.">
        <title>Orb-weaving spider Araneus ventricosus genome elucidates the spidroin gene catalogue.</title>
        <authorList>
            <person name="Kono N."/>
            <person name="Nakamura H."/>
            <person name="Ohtoshi R."/>
            <person name="Moran D.A.P."/>
            <person name="Shinohara A."/>
            <person name="Yoshida Y."/>
            <person name="Fujiwara M."/>
            <person name="Mori M."/>
            <person name="Tomita M."/>
            <person name="Arakawa K."/>
        </authorList>
    </citation>
    <scope>NUCLEOTIDE SEQUENCE [LARGE SCALE GENOMIC DNA]</scope>
</reference>
<evidence type="ECO:0000256" key="2">
    <source>
        <dbReference type="ARBA" id="ARBA00022723"/>
    </source>
</evidence>
<dbReference type="GO" id="GO:0003676">
    <property type="term" value="F:nucleic acid binding"/>
    <property type="evidence" value="ECO:0007669"/>
    <property type="project" value="InterPro"/>
</dbReference>
<comment type="caution">
    <text evidence="11">The sequence shown here is derived from an EMBL/GenBank/DDBJ whole genome shotgun (WGS) entry which is preliminary data.</text>
</comment>
<organism evidence="11 12">
    <name type="scientific">Araneus ventricosus</name>
    <name type="common">Orbweaver spider</name>
    <name type="synonym">Epeira ventricosa</name>
    <dbReference type="NCBI Taxonomy" id="182803"/>
    <lineage>
        <taxon>Eukaryota</taxon>
        <taxon>Metazoa</taxon>
        <taxon>Ecdysozoa</taxon>
        <taxon>Arthropoda</taxon>
        <taxon>Chelicerata</taxon>
        <taxon>Arachnida</taxon>
        <taxon>Araneae</taxon>
        <taxon>Araneomorphae</taxon>
        <taxon>Entelegynae</taxon>
        <taxon>Araneoidea</taxon>
        <taxon>Araneidae</taxon>
        <taxon>Araneus</taxon>
    </lineage>
</organism>
<keyword evidence="1" id="KW-0540">Nuclease</keyword>
<dbReference type="GO" id="GO:0016787">
    <property type="term" value="F:hydrolase activity"/>
    <property type="evidence" value="ECO:0007669"/>
    <property type="project" value="UniProtKB-KW"/>
</dbReference>
<dbReference type="PANTHER" id="PTHR42648">
    <property type="entry name" value="TRANSPOSASE, PUTATIVE-RELATED"/>
    <property type="match status" value="1"/>
</dbReference>
<dbReference type="OrthoDB" id="6434921at2759"/>
<keyword evidence="8" id="KW-0548">Nucleotidyltransferase</keyword>
<keyword evidence="2" id="KW-0479">Metal-binding</keyword>
<dbReference type="GO" id="GO:0004519">
    <property type="term" value="F:endonuclease activity"/>
    <property type="evidence" value="ECO:0007669"/>
    <property type="project" value="UniProtKB-KW"/>
</dbReference>
<evidence type="ECO:0000313" key="11">
    <source>
        <dbReference type="EMBL" id="GBN94665.1"/>
    </source>
</evidence>
<dbReference type="Pfam" id="PF00665">
    <property type="entry name" value="rve"/>
    <property type="match status" value="1"/>
</dbReference>
<evidence type="ECO:0000256" key="7">
    <source>
        <dbReference type="ARBA" id="ARBA00022918"/>
    </source>
</evidence>
<dbReference type="GO" id="GO:0006310">
    <property type="term" value="P:DNA recombination"/>
    <property type="evidence" value="ECO:0007669"/>
    <property type="project" value="UniProtKB-KW"/>
</dbReference>
<keyword evidence="8" id="KW-0808">Transferase</keyword>
<evidence type="ECO:0000256" key="3">
    <source>
        <dbReference type="ARBA" id="ARBA00022759"/>
    </source>
</evidence>
<evidence type="ECO:0000313" key="12">
    <source>
        <dbReference type="Proteomes" id="UP000499080"/>
    </source>
</evidence>
<keyword evidence="9" id="KW-0233">DNA recombination</keyword>
<dbReference type="Proteomes" id="UP000499080">
    <property type="component" value="Unassembled WGS sequence"/>
</dbReference>
<sequence>MLQKELGMSIHLNNKPCESRIYGKAHRLPFGTRKKASSPGELVSADVCGLFDYSFQKKRFLVVFKDSYTKFRYSFMIKEKSVLKLMLAHAKNLGHSVKEFLSDNGIEFNNKEVCTILLQAGITKRLTAPYTPQQNGGSEREMRTIIEMERSLKYSNPDVNYPAAMWAELVNKAVYILNRTGKSSVEGASP</sequence>
<evidence type="ECO:0000256" key="4">
    <source>
        <dbReference type="ARBA" id="ARBA00022801"/>
    </source>
</evidence>
<dbReference type="GO" id="GO:0003964">
    <property type="term" value="F:RNA-directed DNA polymerase activity"/>
    <property type="evidence" value="ECO:0007669"/>
    <property type="project" value="UniProtKB-KW"/>
</dbReference>
<dbReference type="GO" id="GO:0046872">
    <property type="term" value="F:metal ion binding"/>
    <property type="evidence" value="ECO:0007669"/>
    <property type="project" value="UniProtKB-KW"/>
</dbReference>
<dbReference type="PANTHER" id="PTHR42648:SF11">
    <property type="entry name" value="TRANSPOSON TY4-P GAG-POL POLYPROTEIN"/>
    <property type="match status" value="1"/>
</dbReference>
<dbReference type="InterPro" id="IPR036397">
    <property type="entry name" value="RNaseH_sf"/>
</dbReference>
<evidence type="ECO:0000256" key="9">
    <source>
        <dbReference type="ARBA" id="ARBA00023172"/>
    </source>
</evidence>
<keyword evidence="6" id="KW-0229">DNA integration</keyword>
<dbReference type="GO" id="GO:0003887">
    <property type="term" value="F:DNA-directed DNA polymerase activity"/>
    <property type="evidence" value="ECO:0007669"/>
    <property type="project" value="UniProtKB-KW"/>
</dbReference>
<dbReference type="AlphaFoldDB" id="A0A4Y2T6A0"/>
<dbReference type="GO" id="GO:0015074">
    <property type="term" value="P:DNA integration"/>
    <property type="evidence" value="ECO:0007669"/>
    <property type="project" value="UniProtKB-KW"/>
</dbReference>
<dbReference type="SUPFAM" id="SSF53098">
    <property type="entry name" value="Ribonuclease H-like"/>
    <property type="match status" value="1"/>
</dbReference>
<keyword evidence="3" id="KW-0255">Endonuclease</keyword>
<keyword evidence="8" id="KW-0239">DNA-directed DNA polymerase</keyword>
<keyword evidence="12" id="KW-1185">Reference proteome</keyword>
<dbReference type="EMBL" id="BGPR01025607">
    <property type="protein sequence ID" value="GBN94665.1"/>
    <property type="molecule type" value="Genomic_DNA"/>
</dbReference>